<proteinExistence type="predicted"/>
<name>A0AAF1KV33_9HYPH</name>
<dbReference type="PANTHER" id="PTHR10151">
    <property type="entry name" value="ECTONUCLEOTIDE PYROPHOSPHATASE/PHOSPHODIESTERASE"/>
    <property type="match status" value="1"/>
</dbReference>
<evidence type="ECO:0000313" key="4">
    <source>
        <dbReference type="Proteomes" id="UP000249499"/>
    </source>
</evidence>
<dbReference type="PANTHER" id="PTHR10151:SF120">
    <property type="entry name" value="BIS(5'-ADENOSYL)-TRIPHOSPHATASE"/>
    <property type="match status" value="1"/>
</dbReference>
<protein>
    <submittedName>
        <fullName evidence="3">Alkaline phosphatase family protein</fullName>
    </submittedName>
</protein>
<dbReference type="RefSeq" id="WP_111220322.1">
    <property type="nucleotide sequence ID" value="NZ_CP117255.1"/>
</dbReference>
<organism evidence="3 4">
    <name type="scientific">Rhizobium tumorigenes</name>
    <dbReference type="NCBI Taxonomy" id="2041385"/>
    <lineage>
        <taxon>Bacteria</taxon>
        <taxon>Pseudomonadati</taxon>
        <taxon>Pseudomonadota</taxon>
        <taxon>Alphaproteobacteria</taxon>
        <taxon>Hyphomicrobiales</taxon>
        <taxon>Rhizobiaceae</taxon>
        <taxon>Rhizobium/Agrobacterium group</taxon>
        <taxon>Rhizobium</taxon>
    </lineage>
</organism>
<dbReference type="Pfam" id="PF01663">
    <property type="entry name" value="Phosphodiest"/>
    <property type="match status" value="1"/>
</dbReference>
<reference evidence="4" key="2">
    <citation type="journal article" date="2023" name="MicrobiologyOpen">
        <title>Genomics of the tumorigenes clade of the family Rhizobiaceae and description of Rhizobium rhododendri sp. nov.</title>
        <authorList>
            <person name="Kuzmanovic N."/>
            <person name="diCenzo G.C."/>
            <person name="Bunk B."/>
            <person name="Sproeer C."/>
            <person name="Fruehling A."/>
            <person name="Neumann-Schaal M."/>
            <person name="Overmann J."/>
            <person name="Smalla K."/>
        </authorList>
    </citation>
    <scope>NUCLEOTIDE SEQUENCE [LARGE SCALE GENOMIC DNA]</scope>
    <source>
        <strain evidence="4">1078</strain>
    </source>
</reference>
<evidence type="ECO:0000313" key="3">
    <source>
        <dbReference type="EMBL" id="WFR96221.1"/>
    </source>
</evidence>
<evidence type="ECO:0000256" key="1">
    <source>
        <dbReference type="SAM" id="MobiDB-lite"/>
    </source>
</evidence>
<dbReference type="Gene3D" id="3.40.720.10">
    <property type="entry name" value="Alkaline Phosphatase, subunit A"/>
    <property type="match status" value="1"/>
</dbReference>
<feature type="compositionally biased region" description="Low complexity" evidence="1">
    <location>
        <begin position="198"/>
        <end position="207"/>
    </location>
</feature>
<dbReference type="InterPro" id="IPR017850">
    <property type="entry name" value="Alkaline_phosphatase_core_sf"/>
</dbReference>
<dbReference type="GO" id="GO:0016787">
    <property type="term" value="F:hydrolase activity"/>
    <property type="evidence" value="ECO:0007669"/>
    <property type="project" value="UniProtKB-ARBA"/>
</dbReference>
<accession>A0AAF1KV33</accession>
<keyword evidence="4" id="KW-1185">Reference proteome</keyword>
<feature type="compositionally biased region" description="Polar residues" evidence="1">
    <location>
        <begin position="208"/>
        <end position="217"/>
    </location>
</feature>
<dbReference type="Proteomes" id="UP000249499">
    <property type="component" value="Chromosome"/>
</dbReference>
<feature type="region of interest" description="Disordered" evidence="1">
    <location>
        <begin position="198"/>
        <end position="217"/>
    </location>
</feature>
<dbReference type="EMBL" id="CP117255">
    <property type="protein sequence ID" value="WFR96221.1"/>
    <property type="molecule type" value="Genomic_DNA"/>
</dbReference>
<feature type="signal peptide" evidence="2">
    <location>
        <begin position="1"/>
        <end position="25"/>
    </location>
</feature>
<keyword evidence="2" id="KW-0732">Signal</keyword>
<dbReference type="SUPFAM" id="SSF53649">
    <property type="entry name" value="Alkaline phosphatase-like"/>
    <property type="match status" value="1"/>
</dbReference>
<reference evidence="3 4" key="1">
    <citation type="journal article" date="2018" name="Sci. Rep.">
        <title>Rhizobium tumorigenes sp. nov., a novel plant tumorigenic bacterium isolated from cane gall tumors on thornless blackberry.</title>
        <authorList>
            <person name="Kuzmanovi N."/>
            <person name="Smalla K."/>
            <person name="Gronow S."/>
            <person name="PuBawska J."/>
        </authorList>
    </citation>
    <scope>NUCLEOTIDE SEQUENCE [LARGE SCALE GENOMIC DNA]</scope>
    <source>
        <strain evidence="3 4">1078</strain>
    </source>
</reference>
<dbReference type="KEGG" id="rtu:PR017_03525"/>
<gene>
    <name evidence="3" type="ORF">PR017_03525</name>
</gene>
<dbReference type="InterPro" id="IPR002591">
    <property type="entry name" value="Phosphodiest/P_Trfase"/>
</dbReference>
<dbReference type="AlphaFoldDB" id="A0AAF1KV33"/>
<evidence type="ECO:0000256" key="2">
    <source>
        <dbReference type="SAM" id="SignalP"/>
    </source>
</evidence>
<feature type="chain" id="PRO_5042221309" evidence="2">
    <location>
        <begin position="26"/>
        <end position="612"/>
    </location>
</feature>
<sequence length="612" mass="63598">MTLKLLSAALAAGVASLCAIGPAGAADQPHNVILFVADGLRSPVVDDTTAPNMAALARNGVYLRNSHSLFPTFTTANASALATGHYLGDTGDFSNTIYTGFQVPGAGKSLTPFLESDPVLGDVDEHFSGNYLNEATILQMARDKGFATASIGKLGPALIFDHTERTGEKTILIDDATGTEKGIPLSAETQDRLKAAGLPLAAPGRGPNSKSGDFQTAGTKSANTIQQDYFAAAATRAVLPELADKHKPFVMVFWSRDPDGTQHNQGDSLGKLVPGINGPTSMAAIRNADDDLGRLRAALQEQGLADSTDIIVTADHGFSTISKQSQTSAAAKASYADVTPGLLPVGFLSLDLAKALSLPLIDPDQDYKAIDAGQHPKSGNGLIGGDKDHPKVVVAANGGSDLIYLPDGDKATAKNVVDALLKQDYVSGIFVAKSLGAFPGTLSLDDIALEGSAVTPMPAIAVNFRSFSTICGQPERCTAEVADSGLQQGQGMHGSFSRADTWNFQAMIGPDFKSGFVDAAPTSNADVGKTIARILDLKTEDKGKLVGRVITEAMKDGTMPEVATKMLVSEPSASGLKTIIDMQTVGDVRYFDAAGFPGRTVGLTVSDGTATN</sequence>